<name>A0A6A5Y5T1_9PLEO</name>
<dbReference type="Proteomes" id="UP000799778">
    <property type="component" value="Unassembled WGS sequence"/>
</dbReference>
<keyword evidence="3" id="KW-1185">Reference proteome</keyword>
<gene>
    <name evidence="2" type="ORF">BU24DRAFT_487023</name>
</gene>
<evidence type="ECO:0000313" key="3">
    <source>
        <dbReference type="Proteomes" id="UP000799778"/>
    </source>
</evidence>
<dbReference type="RefSeq" id="XP_033388726.1">
    <property type="nucleotide sequence ID" value="XM_033533419.1"/>
</dbReference>
<proteinExistence type="predicted"/>
<dbReference type="EMBL" id="ML978066">
    <property type="protein sequence ID" value="KAF2020387.1"/>
    <property type="molecule type" value="Genomic_DNA"/>
</dbReference>
<sequence length="1660" mass="190238">MTEQTDDILRQGIHMEELKRLGDREPSTAAEANAVLRAIRLEKGYLDEQTLSDINSIRESSRATVLGFVERHKAIEAAYTTSISEQLYSSKYRFLFELIQNADDSYYRKSFSLSRDQVPFLHFTVSQQNLIVETNEVGFTRENINAICATGKSSKKAKAEDQHIGEKGFGFKAVFAIADDVHIQSGLWSFRFRHRRGEDGLGMVTPLEAPKVELPAFVTTRITLNLADRSENSYRKLLDAIREIPDTTIYFLQNLESISFKFAREDGKMVHISLEKYPLEQKTHTKINRYEKIDDAEHCDESHFREFSVVIRSMPKDDRRKHTISATVKLAFPVMPKSGKPKIDALGSRHVFAFLPIQRLPIQFLIQSDFITSASRESVVDCTWNDVICSGIADAFVRAIEQFATRTDPLRYSWLEFLPNRFLQAPWKGLHGMIMGRLKSMPILETLETHTLRSPLQLRTIPPFAKYNGEPIVPDLSDEIYLAQEYNAHISDSDLRGGLGVETLSLGELVDRVQVDLVRHSSKLRSRNPDDAWHIKFAEMGQKILRSKDASTIHRFKKLAIIPLSNPNQWTGAPGISLGALKEIYFSYIGSSKIPEDLGIQLLNIQGSKSPIRRSFYEALGVRTCPTDLVLAKIKEAHKALKPKLDLKDHIQFLCNSQCDITDLKPWLLVPTDTGKQVQVSRCFYIASGEEYSLNQLIPQAVRLSKELDLNVLPKSFMEWDYPQGSIRSQDWINWLTIELRAQKIPQFLQKAPLADQLSHINAVREFNGSKFLSMLKVHWSVYQTPATMLQRQLSQFKVPCMSRTSAPLEKTYLPTQSIRGKLESYKILGKEHDMIKILELPEGWLQSNQNSSWSFLESFGVHLKPDIIFYQDALDLLVTTTLCAPAEASCAKDLYRSMAELTTLADQPILRKLFKLYLYTWTAHGWWTTAHCVWKGPDFLDYFGILETEYGGDPLLETFFKTTIGIKDCTTNTILEELECWGADEEPEKPINLYLSQEVYLYLDSTVQLDEWQAVRDAFNTKPLVLGEGGVWYTLHQCLWNSPYPLEGYLDLKLVYPKLRTFFTQRLRVKTATPELLINELRQMAETHPENIDEIKLRLIQIGRFFANSHTALNVEGPLSDLKKVAFLPQKLSDGKRILLKVDGDYAILDHERYGRALAMHDLLLEFDIEETQIMNMMFRNLGIAHRYLSEVVAEESSIGDEIKVEEKLSNEFCNKAYALYCCAVKHKSSKALRGDRHIFELLQSAKIYSATKISTYLVVQRANEPLKVESDRSEIHHDLIDGKLRVFIPEDRQRRRACYRTQLPKLLATLTGIGSAAIHDISIILGCEVCDLATILIEQDIYDVSWLEKPFIDLSEQIIREDDTDVLPNEEAEGTTSVTVERARSNYSVGREFAPSPRIIPRPFNREESQPHYLSQSPSSTGDDHRPGTWISTEYRRLVEQIITCAMREAENNTQATPDNITSIPFDLESTFGLRQFNEFAYNRRIGAAGEAFVFESLAKLGLPHFGRQNWRSTIRGTLTEHHARYSDLRNWSGLETADIVYKDDNGAFTRYLRSCCEGDFPHQIMLDHNHVAHPIEYYLEVKTTPSRYETKFYMSDVQYKRMHSMVVDRAHPSQVYVIFRVYNLTLRSIGMKTFVDPPRFQGTKLNFEAESWLVKAK</sequence>
<feature type="compositionally biased region" description="Polar residues" evidence="1">
    <location>
        <begin position="1414"/>
        <end position="1423"/>
    </location>
</feature>
<dbReference type="OrthoDB" id="1262810at2759"/>
<dbReference type="NCBIfam" id="NF047352">
    <property type="entry name" value="P_loop_sacsin"/>
    <property type="match status" value="1"/>
</dbReference>
<protein>
    <recommendedName>
        <fullName evidence="4">Protein NO VEIN C-terminal domain-containing protein</fullName>
    </recommendedName>
</protein>
<dbReference type="SUPFAM" id="SSF55874">
    <property type="entry name" value="ATPase domain of HSP90 chaperone/DNA topoisomerase II/histidine kinase"/>
    <property type="match status" value="1"/>
</dbReference>
<organism evidence="2 3">
    <name type="scientific">Aaosphaeria arxii CBS 175.79</name>
    <dbReference type="NCBI Taxonomy" id="1450172"/>
    <lineage>
        <taxon>Eukaryota</taxon>
        <taxon>Fungi</taxon>
        <taxon>Dikarya</taxon>
        <taxon>Ascomycota</taxon>
        <taxon>Pezizomycotina</taxon>
        <taxon>Dothideomycetes</taxon>
        <taxon>Pleosporomycetidae</taxon>
        <taxon>Pleosporales</taxon>
        <taxon>Pleosporales incertae sedis</taxon>
        <taxon>Aaosphaeria</taxon>
    </lineage>
</organism>
<dbReference type="PANTHER" id="PTHR32387">
    <property type="entry name" value="WU:FJ29H11"/>
    <property type="match status" value="1"/>
</dbReference>
<dbReference type="InterPro" id="IPR052957">
    <property type="entry name" value="Auxin_embryo_med"/>
</dbReference>
<dbReference type="InterPro" id="IPR036890">
    <property type="entry name" value="HATPase_C_sf"/>
</dbReference>
<evidence type="ECO:0008006" key="4">
    <source>
        <dbReference type="Google" id="ProtNLM"/>
    </source>
</evidence>
<evidence type="ECO:0000313" key="2">
    <source>
        <dbReference type="EMBL" id="KAF2020387.1"/>
    </source>
</evidence>
<feature type="region of interest" description="Disordered" evidence="1">
    <location>
        <begin position="1400"/>
        <end position="1430"/>
    </location>
</feature>
<dbReference type="Gene3D" id="3.30.565.10">
    <property type="entry name" value="Histidine kinase-like ATPase, C-terminal domain"/>
    <property type="match status" value="1"/>
</dbReference>
<dbReference type="GeneID" id="54290816"/>
<dbReference type="PANTHER" id="PTHR32387:SF0">
    <property type="entry name" value="PROTEIN NO VEIN"/>
    <property type="match status" value="1"/>
</dbReference>
<accession>A0A6A5Y5T1</accession>
<reference evidence="2" key="1">
    <citation type="journal article" date="2020" name="Stud. Mycol.">
        <title>101 Dothideomycetes genomes: a test case for predicting lifestyles and emergence of pathogens.</title>
        <authorList>
            <person name="Haridas S."/>
            <person name="Albert R."/>
            <person name="Binder M."/>
            <person name="Bloem J."/>
            <person name="Labutti K."/>
            <person name="Salamov A."/>
            <person name="Andreopoulos B."/>
            <person name="Baker S."/>
            <person name="Barry K."/>
            <person name="Bills G."/>
            <person name="Bluhm B."/>
            <person name="Cannon C."/>
            <person name="Castanera R."/>
            <person name="Culley D."/>
            <person name="Daum C."/>
            <person name="Ezra D."/>
            <person name="Gonzalez J."/>
            <person name="Henrissat B."/>
            <person name="Kuo A."/>
            <person name="Liang C."/>
            <person name="Lipzen A."/>
            <person name="Lutzoni F."/>
            <person name="Magnuson J."/>
            <person name="Mondo S."/>
            <person name="Nolan M."/>
            <person name="Ohm R."/>
            <person name="Pangilinan J."/>
            <person name="Park H.-J."/>
            <person name="Ramirez L."/>
            <person name="Alfaro M."/>
            <person name="Sun H."/>
            <person name="Tritt A."/>
            <person name="Yoshinaga Y."/>
            <person name="Zwiers L.-H."/>
            <person name="Turgeon B."/>
            <person name="Goodwin S."/>
            <person name="Spatafora J."/>
            <person name="Crous P."/>
            <person name="Grigoriev I."/>
        </authorList>
    </citation>
    <scope>NUCLEOTIDE SEQUENCE</scope>
    <source>
        <strain evidence="2">CBS 175.79</strain>
    </source>
</reference>
<evidence type="ECO:0000256" key="1">
    <source>
        <dbReference type="SAM" id="MobiDB-lite"/>
    </source>
</evidence>